<keyword evidence="3" id="KW-1185">Reference proteome</keyword>
<protein>
    <submittedName>
        <fullName evidence="2">Uncharacterized protein</fullName>
    </submittedName>
</protein>
<dbReference type="Proteomes" id="UP001054945">
    <property type="component" value="Unassembled WGS sequence"/>
</dbReference>
<organism evidence="2 3">
    <name type="scientific">Caerostris extrusa</name>
    <name type="common">Bark spider</name>
    <name type="synonym">Caerostris bankana</name>
    <dbReference type="NCBI Taxonomy" id="172846"/>
    <lineage>
        <taxon>Eukaryota</taxon>
        <taxon>Metazoa</taxon>
        <taxon>Ecdysozoa</taxon>
        <taxon>Arthropoda</taxon>
        <taxon>Chelicerata</taxon>
        <taxon>Arachnida</taxon>
        <taxon>Araneae</taxon>
        <taxon>Araneomorphae</taxon>
        <taxon>Entelegynae</taxon>
        <taxon>Araneoidea</taxon>
        <taxon>Araneidae</taxon>
        <taxon>Caerostris</taxon>
    </lineage>
</organism>
<gene>
    <name evidence="2" type="ORF">CEXT_64821</name>
</gene>
<evidence type="ECO:0000313" key="2">
    <source>
        <dbReference type="EMBL" id="GIZ02816.1"/>
    </source>
</evidence>
<sequence length="122" mass="14303">MFNSYDKVTDSFRLHTVRLHVIFHNNKIVSNGSPEKTHIKFRDIIEDSIVLEDDERPILYLDKDLRKKYISFGIAGRRRRRKESTTSFQSVISHPTDAKSETDDHPPPPPTSPSYYPCEWEL</sequence>
<evidence type="ECO:0000313" key="3">
    <source>
        <dbReference type="Proteomes" id="UP001054945"/>
    </source>
</evidence>
<proteinExistence type="predicted"/>
<feature type="compositionally biased region" description="Low complexity" evidence="1">
    <location>
        <begin position="113"/>
        <end position="122"/>
    </location>
</feature>
<accession>A0AAV4Y8R4</accession>
<dbReference type="EMBL" id="BPLR01018864">
    <property type="protein sequence ID" value="GIZ02816.1"/>
    <property type="molecule type" value="Genomic_DNA"/>
</dbReference>
<feature type="region of interest" description="Disordered" evidence="1">
    <location>
        <begin position="77"/>
        <end position="122"/>
    </location>
</feature>
<comment type="caution">
    <text evidence="2">The sequence shown here is derived from an EMBL/GenBank/DDBJ whole genome shotgun (WGS) entry which is preliminary data.</text>
</comment>
<evidence type="ECO:0000256" key="1">
    <source>
        <dbReference type="SAM" id="MobiDB-lite"/>
    </source>
</evidence>
<feature type="compositionally biased region" description="Basic and acidic residues" evidence="1">
    <location>
        <begin position="96"/>
        <end position="106"/>
    </location>
</feature>
<name>A0AAV4Y8R4_CAEEX</name>
<reference evidence="2 3" key="1">
    <citation type="submission" date="2021-06" db="EMBL/GenBank/DDBJ databases">
        <title>Caerostris extrusa draft genome.</title>
        <authorList>
            <person name="Kono N."/>
            <person name="Arakawa K."/>
        </authorList>
    </citation>
    <scope>NUCLEOTIDE SEQUENCE [LARGE SCALE GENOMIC DNA]</scope>
</reference>
<dbReference type="AlphaFoldDB" id="A0AAV4Y8R4"/>